<dbReference type="Proteomes" id="UP000675920">
    <property type="component" value="Unplaced"/>
</dbReference>
<reference evidence="3" key="1">
    <citation type="submission" date="2025-08" db="UniProtKB">
        <authorList>
            <consortium name="RefSeq"/>
        </authorList>
    </citation>
    <scope>IDENTIFICATION</scope>
</reference>
<evidence type="ECO:0000313" key="3">
    <source>
        <dbReference type="RefSeq" id="WP_028310630.1"/>
    </source>
</evidence>
<name>A0A8B6X2D0_9BURK</name>
<dbReference type="OrthoDB" id="9177203at2"/>
<protein>
    <submittedName>
        <fullName evidence="3">Uncharacterized protein</fullName>
    </submittedName>
</protein>
<keyword evidence="2" id="KW-1185">Reference proteome</keyword>
<dbReference type="RefSeq" id="WP_028310630.1">
    <property type="nucleotide sequence ID" value="NZ_AXWS01000007.1"/>
</dbReference>
<proteinExistence type="predicted"/>
<evidence type="ECO:0000313" key="2">
    <source>
        <dbReference type="Proteomes" id="UP000675920"/>
    </source>
</evidence>
<accession>A0A8B6X2D0</accession>
<dbReference type="AlphaFoldDB" id="A0A8B6X2D0"/>
<evidence type="ECO:0000256" key="1">
    <source>
        <dbReference type="SAM" id="MobiDB-lite"/>
    </source>
</evidence>
<feature type="region of interest" description="Disordered" evidence="1">
    <location>
        <begin position="112"/>
        <end position="135"/>
    </location>
</feature>
<sequence>MASTDNNLFTDSTAVQLWLNRALSQDPERWIDQAEAGIAAVGVGPQSGIAPLAALETLRLPLIEALRAHAREASGRALPLDEIQSGGLLKALRIIGALRDAYARLIESMPDVPQASPTREPQVDRRGREVPPPPDVLAVFGPQQRSVSPRVIAVQRAIVAQMQAMLWCLRARVDLPARDWDLLVRLAKLARQHAAVDAPVSDPAYPEIMLTPRAAAATVAFVALADPRALTLAEYEVARDLALRNAHKIKLRVDSGDTAADASVWPSVRATAVETFRLDTRPMLDAIKRYTAELGAGMAPASLGLTRRLTSSVLVTVLNRLADRWRTPAAPPAVWRKPIAPQAMVVPTLHRMLGALNKGGRQAGGALVDRGASVYQYRRHDVDRVAAVGGADSARRQLDLVFAAAELWQIDGENATGLQCRRDAAMPRLNHDHLVAVRFGDAARVPPLFAVVEAVAQTMPESGVVAGQTLRLRLLRGVPTVVSIKLDGNTLEDAFLLVPPGAADDASLALVLPVGRWREGSETEFVHDGRARRIRLGKLLFRGLDFDQASFTELG</sequence>
<organism evidence="2 3">
    <name type="scientific">Derxia gummosa DSM 723</name>
    <dbReference type="NCBI Taxonomy" id="1121388"/>
    <lineage>
        <taxon>Bacteria</taxon>
        <taxon>Pseudomonadati</taxon>
        <taxon>Pseudomonadota</taxon>
        <taxon>Betaproteobacteria</taxon>
        <taxon>Burkholderiales</taxon>
        <taxon>Alcaligenaceae</taxon>
        <taxon>Derxia</taxon>
    </lineage>
</organism>